<sequence length="294" mass="34098">MTTSAASRRAPRLLGISDLHIAYAENRKFVDQLWPEHEGDWLIVAGDIGEMMRDVEWALRTLAERFDTVVWSPGNHELWTPVDDPNRLRGEARYRHIVDLCRDLGVRTPEDPFPVWRGEGGPVVVAPLFLLYDYTFRPEGKHTKKAALEYAYETGVVCTDEVLLHPDPYPTREDWCRARVAYSQERLDALDPGLPTILVNHWPVVREPTRILHYPEFALWCGTEATADWPVRYRATAVVYGHLHIPRTLTHDGVRHVEVSVGYPREWQRDFHPSPRLWQILPEPEHVEGLRPKR</sequence>
<feature type="domain" description="Calcineurin-like phosphoesterase" evidence="1">
    <location>
        <begin position="12"/>
        <end position="246"/>
    </location>
</feature>
<dbReference type="SUPFAM" id="SSF56300">
    <property type="entry name" value="Metallo-dependent phosphatases"/>
    <property type="match status" value="1"/>
</dbReference>
<dbReference type="STRING" id="1765722.AT728_35770"/>
<dbReference type="Gene3D" id="3.60.21.10">
    <property type="match status" value="1"/>
</dbReference>
<keyword evidence="3" id="KW-1185">Reference proteome</keyword>
<accession>A0A0W7WUZ7</accession>
<dbReference type="OrthoDB" id="9013891at2"/>
<dbReference type="RefSeq" id="WP_058851467.1">
    <property type="nucleotide sequence ID" value="NZ_LOCL01000061.1"/>
</dbReference>
<gene>
    <name evidence="2" type="ORF">AT728_35770</name>
</gene>
<evidence type="ECO:0000313" key="3">
    <source>
        <dbReference type="Proteomes" id="UP000054804"/>
    </source>
</evidence>
<dbReference type="InterPro" id="IPR052963">
    <property type="entry name" value="Pantetheine_PDE"/>
</dbReference>
<comment type="caution">
    <text evidence="2">The sequence shown here is derived from an EMBL/GenBank/DDBJ whole genome shotgun (WGS) entry which is preliminary data.</text>
</comment>
<name>A0A0W7WUZ7_9ACTN</name>
<dbReference type="InterPro" id="IPR004843">
    <property type="entry name" value="Calcineurin-like_PHP"/>
</dbReference>
<evidence type="ECO:0000259" key="1">
    <source>
        <dbReference type="Pfam" id="PF00149"/>
    </source>
</evidence>
<dbReference type="InterPro" id="IPR029052">
    <property type="entry name" value="Metallo-depent_PP-like"/>
</dbReference>
<reference evidence="2 3" key="1">
    <citation type="submission" date="2015-12" db="EMBL/GenBank/DDBJ databases">
        <title>Draft genome sequence of Streptomyces silvensis ATCC 53525, a producer of novel hormone antagonists.</title>
        <authorList>
            <person name="Johnston C.W."/>
            <person name="Li Y."/>
            <person name="Magarvey N.A."/>
        </authorList>
    </citation>
    <scope>NUCLEOTIDE SEQUENCE [LARGE SCALE GENOMIC DNA]</scope>
    <source>
        <strain evidence="2 3">ATCC 53525</strain>
    </source>
</reference>
<dbReference type="EMBL" id="LOCL01000061">
    <property type="protein sequence ID" value="KUF14421.1"/>
    <property type="molecule type" value="Genomic_DNA"/>
</dbReference>
<dbReference type="PANTHER" id="PTHR36492:SF2">
    <property type="entry name" value="[ACYL-CARRIER-PROTEIN] PHOSPHODIESTERASE PPTH"/>
    <property type="match status" value="1"/>
</dbReference>
<proteinExistence type="predicted"/>
<evidence type="ECO:0000313" key="2">
    <source>
        <dbReference type="EMBL" id="KUF14421.1"/>
    </source>
</evidence>
<dbReference type="Proteomes" id="UP000054804">
    <property type="component" value="Unassembled WGS sequence"/>
</dbReference>
<protein>
    <submittedName>
        <fullName evidence="2">Metallophosphoesterase</fullName>
    </submittedName>
</protein>
<dbReference type="GO" id="GO:0016787">
    <property type="term" value="F:hydrolase activity"/>
    <property type="evidence" value="ECO:0007669"/>
    <property type="project" value="InterPro"/>
</dbReference>
<dbReference type="Pfam" id="PF00149">
    <property type="entry name" value="Metallophos"/>
    <property type="match status" value="1"/>
</dbReference>
<dbReference type="PANTHER" id="PTHR36492">
    <property type="match status" value="1"/>
</dbReference>
<organism evidence="2 3">
    <name type="scientific">Streptomyces silvensis</name>
    <dbReference type="NCBI Taxonomy" id="1765722"/>
    <lineage>
        <taxon>Bacteria</taxon>
        <taxon>Bacillati</taxon>
        <taxon>Actinomycetota</taxon>
        <taxon>Actinomycetes</taxon>
        <taxon>Kitasatosporales</taxon>
        <taxon>Streptomycetaceae</taxon>
        <taxon>Streptomyces</taxon>
    </lineage>
</organism>
<dbReference type="CDD" id="cd00838">
    <property type="entry name" value="MPP_superfamily"/>
    <property type="match status" value="1"/>
</dbReference>
<dbReference type="AlphaFoldDB" id="A0A0W7WUZ7"/>